<name>A0A0B2QX50_GLYSO</name>
<evidence type="ECO:0000313" key="5">
    <source>
        <dbReference type="EMBL" id="KHN26226.1"/>
    </source>
</evidence>
<organism evidence="5">
    <name type="scientific">Glycine soja</name>
    <name type="common">Wild soybean</name>
    <dbReference type="NCBI Taxonomy" id="3848"/>
    <lineage>
        <taxon>Eukaryota</taxon>
        <taxon>Viridiplantae</taxon>
        <taxon>Streptophyta</taxon>
        <taxon>Embryophyta</taxon>
        <taxon>Tracheophyta</taxon>
        <taxon>Spermatophyta</taxon>
        <taxon>Magnoliopsida</taxon>
        <taxon>eudicotyledons</taxon>
        <taxon>Gunneridae</taxon>
        <taxon>Pentapetalae</taxon>
        <taxon>rosids</taxon>
        <taxon>fabids</taxon>
        <taxon>Fabales</taxon>
        <taxon>Fabaceae</taxon>
        <taxon>Papilionoideae</taxon>
        <taxon>50 kb inversion clade</taxon>
        <taxon>NPAAA clade</taxon>
        <taxon>indigoferoid/millettioid clade</taxon>
        <taxon>Phaseoleae</taxon>
        <taxon>Glycine</taxon>
        <taxon>Glycine subgen. Soja</taxon>
    </lineage>
</organism>
<dbReference type="GO" id="GO:0006952">
    <property type="term" value="P:defense response"/>
    <property type="evidence" value="ECO:0007669"/>
    <property type="project" value="UniProtKB-KW"/>
</dbReference>
<proteinExistence type="predicted"/>
<keyword evidence="1" id="KW-0677">Repeat</keyword>
<dbReference type="Proteomes" id="UP000053555">
    <property type="component" value="Unassembled WGS sequence"/>
</dbReference>
<protein>
    <submittedName>
        <fullName evidence="5">Putative disease resistance protein RGA4</fullName>
    </submittedName>
</protein>
<evidence type="ECO:0000256" key="3">
    <source>
        <dbReference type="ARBA" id="ARBA00022821"/>
    </source>
</evidence>
<dbReference type="AlphaFoldDB" id="A0A0B2QX50"/>
<reference evidence="5" key="1">
    <citation type="submission" date="2014-07" db="EMBL/GenBank/DDBJ databases">
        <title>Identification of a novel salt tolerance gene in wild soybean by whole-genome sequencing.</title>
        <authorList>
            <person name="Lam H.-M."/>
            <person name="Qi X."/>
            <person name="Li M.-W."/>
            <person name="Liu X."/>
            <person name="Xie M."/>
            <person name="Ni M."/>
            <person name="Xu X."/>
        </authorList>
    </citation>
    <scope>NUCLEOTIDE SEQUENCE [LARGE SCALE GENOMIC DNA]</scope>
    <source>
        <tissue evidence="5">Root</tissue>
    </source>
</reference>
<keyword evidence="3" id="KW-0611">Plant defense</keyword>
<dbReference type="GO" id="GO:0000166">
    <property type="term" value="F:nucleotide binding"/>
    <property type="evidence" value="ECO:0007669"/>
    <property type="project" value="UniProtKB-KW"/>
</dbReference>
<feature type="domain" description="Disease resistance N-terminal" evidence="4">
    <location>
        <begin position="6"/>
        <end position="87"/>
    </location>
</feature>
<evidence type="ECO:0000256" key="2">
    <source>
        <dbReference type="ARBA" id="ARBA00022741"/>
    </source>
</evidence>
<accession>A0A0B2QX50</accession>
<dbReference type="InterPro" id="IPR041118">
    <property type="entry name" value="Rx_N"/>
</dbReference>
<dbReference type="Pfam" id="PF18052">
    <property type="entry name" value="Rx_N"/>
    <property type="match status" value="1"/>
</dbReference>
<evidence type="ECO:0000256" key="1">
    <source>
        <dbReference type="ARBA" id="ARBA00022737"/>
    </source>
</evidence>
<dbReference type="Gene3D" id="1.20.5.4130">
    <property type="match status" value="1"/>
</dbReference>
<sequence length="217" mass="24856">MAEFVLDTLHGNLNSLVQKELLIFIGFDQHLEKISRLFTTIKETLEDAEEKQFSNRAIKDWLENLKHTAHILDDIIDKGAYEGLGLELQGVKCGPSVKVNSCEALCQKQKLKVDDTEPTKYFMCSNKCQKDGYLFLSTFAETSCYCGKLMDKERMLNEDSNEGTRGDGVFVKWKIMYLIFDDLKVLPSSPGNTVQQLVQLGYKSFYNDKNVPKCWLR</sequence>
<evidence type="ECO:0000259" key="4">
    <source>
        <dbReference type="Pfam" id="PF18052"/>
    </source>
</evidence>
<gene>
    <name evidence="5" type="ORF">glysoja_030423</name>
</gene>
<dbReference type="EMBL" id="KN654060">
    <property type="protein sequence ID" value="KHN26226.1"/>
    <property type="molecule type" value="Genomic_DNA"/>
</dbReference>
<dbReference type="InterPro" id="IPR007750">
    <property type="entry name" value="DUF674"/>
</dbReference>
<dbReference type="Pfam" id="PF05056">
    <property type="entry name" value="DUF674"/>
    <property type="match status" value="1"/>
</dbReference>
<keyword evidence="2" id="KW-0547">Nucleotide-binding</keyword>